<dbReference type="Proteomes" id="UP000726737">
    <property type="component" value="Unassembled WGS sequence"/>
</dbReference>
<dbReference type="InterPro" id="IPR049560">
    <property type="entry name" value="MeTrfase_RsmB-F_NOP2_cat"/>
</dbReference>
<keyword evidence="4 10" id="KW-0489">Methyltransferase</keyword>
<evidence type="ECO:0000256" key="11">
    <source>
        <dbReference type="SAM" id="MobiDB-lite"/>
    </source>
</evidence>
<evidence type="ECO:0000256" key="6">
    <source>
        <dbReference type="ARBA" id="ARBA00022691"/>
    </source>
</evidence>
<comment type="similarity">
    <text evidence="2 10">Belongs to the class I-like SAM-binding methyltransferase superfamily. RsmB/NOP family.</text>
</comment>
<evidence type="ECO:0000256" key="1">
    <source>
        <dbReference type="ARBA" id="ARBA00004604"/>
    </source>
</evidence>
<dbReference type="Gene3D" id="3.30.70.1170">
    <property type="entry name" value="Sun protein, domain 3"/>
    <property type="match status" value="1"/>
</dbReference>
<protein>
    <recommendedName>
        <fullName evidence="9">Nucleolar protein 2</fullName>
    </recommendedName>
</protein>
<keyword evidence="3" id="KW-0690">Ribosome biogenesis</keyword>
<organism evidence="13 14">
    <name type="scientific">Mortierella polycephala</name>
    <dbReference type="NCBI Taxonomy" id="41804"/>
    <lineage>
        <taxon>Eukaryota</taxon>
        <taxon>Fungi</taxon>
        <taxon>Fungi incertae sedis</taxon>
        <taxon>Mucoromycota</taxon>
        <taxon>Mortierellomycotina</taxon>
        <taxon>Mortierellomycetes</taxon>
        <taxon>Mortierellales</taxon>
        <taxon>Mortierellaceae</taxon>
        <taxon>Mortierella</taxon>
    </lineage>
</organism>
<dbReference type="Pfam" id="PF22458">
    <property type="entry name" value="RsmF-B_ferredox"/>
    <property type="match status" value="1"/>
</dbReference>
<evidence type="ECO:0000256" key="10">
    <source>
        <dbReference type="PROSITE-ProRule" id="PRU01023"/>
    </source>
</evidence>
<keyword evidence="14" id="KW-1185">Reference proteome</keyword>
<keyword evidence="5 10" id="KW-0808">Transferase</keyword>
<dbReference type="SUPFAM" id="SSF53335">
    <property type="entry name" value="S-adenosyl-L-methionine-dependent methyltransferases"/>
    <property type="match status" value="1"/>
</dbReference>
<dbReference type="PANTHER" id="PTHR22807:SF30">
    <property type="entry name" value="28S RRNA (CYTOSINE(4447)-C(5))-METHYLTRANSFERASE-RELATED"/>
    <property type="match status" value="1"/>
</dbReference>
<feature type="active site" description="Nucleophile" evidence="10">
    <location>
        <position position="487"/>
    </location>
</feature>
<feature type="domain" description="SAM-dependent MTase RsmB/NOP-type" evidence="12">
    <location>
        <begin position="270"/>
        <end position="558"/>
    </location>
</feature>
<evidence type="ECO:0000313" key="14">
    <source>
        <dbReference type="Proteomes" id="UP000726737"/>
    </source>
</evidence>
<feature type="region of interest" description="Disordered" evidence="11">
    <location>
        <begin position="574"/>
        <end position="602"/>
    </location>
</feature>
<dbReference type="GO" id="GO:0070475">
    <property type="term" value="P:rRNA base methylation"/>
    <property type="evidence" value="ECO:0007669"/>
    <property type="project" value="TreeGrafter"/>
</dbReference>
<dbReference type="Pfam" id="PF01189">
    <property type="entry name" value="Methyltr_RsmB-F"/>
    <property type="match status" value="1"/>
</dbReference>
<name>A0A9P6PTT4_9FUNG</name>
<dbReference type="GO" id="GO:0005730">
    <property type="term" value="C:nucleolus"/>
    <property type="evidence" value="ECO:0007669"/>
    <property type="project" value="UniProtKB-SubCell"/>
</dbReference>
<dbReference type="GO" id="GO:0000470">
    <property type="term" value="P:maturation of LSU-rRNA"/>
    <property type="evidence" value="ECO:0007669"/>
    <property type="project" value="TreeGrafter"/>
</dbReference>
<dbReference type="InterPro" id="IPR018314">
    <property type="entry name" value="RsmB/NOL1/NOP2-like_CS"/>
</dbReference>
<dbReference type="InterPro" id="IPR054728">
    <property type="entry name" value="RsmB-like_ferredoxin"/>
</dbReference>
<dbReference type="InterPro" id="IPR023267">
    <property type="entry name" value="RCMT"/>
</dbReference>
<feature type="region of interest" description="Disordered" evidence="11">
    <location>
        <begin position="1"/>
        <end position="161"/>
    </location>
</feature>
<sequence>MAGRPATKKGAAKSSPAVSSQKNNKRKVSASTEPLSKKAKVGAKIGNGKLNKVVPKSAEEDSEEDDESWAYGAVSDSDSDIEERDDEFVSAEEGSDIEVGALDDDFLGDEFAESDDEGKAPGTAMFGSDDDEGEDEGEEDEEDIFASNSEDSDDDDDMETKSRKLDAAAKLEAEEAEAELQTNIMLESDKYVLPEDNHEILQSTDLQVVQARIQEIVRVLNNFREMREGDRSRNDYIAQLLKDLCLYYGYNEYLMEKLFYIFPVSEAIEFFEANEVPRPVTIRTNTLKTRRRELAQALINRGVNLDPIGKWSKVGLQVFDSPVPIGATPEYLAGHYMLQAASSFLPVMALAPQEHERVLDMASAPGGKSTYIAALLKNTGMVFANDANKDRTKSLVANIHRLGVKNAVVCNYDGREFPGVIGGFDRVLLDAPCSGTGVISKDASVKTNKSEQDFQMLSQLQKELVLSAIDSVDAGSKTGGYIVYSTCSVTVDENEDVVNYALRKRPNVKLVSTGLDFGKEGFTRYREKVFHPSVSLTRRYYPHMHNMDGFYVAKFKKISNKIPKKMDDNVDLDEEEEFAPSANKAGKRTRGGKKTEEELEKVSFNADEDEELIRASQAKLLHTQKGIKLRPKKSEGTK</sequence>
<proteinExistence type="inferred from homology"/>
<feature type="binding site" evidence="10">
    <location>
        <position position="430"/>
    </location>
    <ligand>
        <name>S-adenosyl-L-methionine</name>
        <dbReference type="ChEBI" id="CHEBI:59789"/>
    </ligand>
</feature>
<dbReference type="OrthoDB" id="427002at2759"/>
<dbReference type="PRINTS" id="PR02012">
    <property type="entry name" value="RCMTNOP2"/>
</dbReference>
<dbReference type="InterPro" id="IPR023273">
    <property type="entry name" value="RCMT_NOP2"/>
</dbReference>
<dbReference type="FunFam" id="3.30.70.1170:FF:000001">
    <property type="entry name" value="Ribosomal RNA methyltransferase Nop2"/>
    <property type="match status" value="1"/>
</dbReference>
<feature type="compositionally biased region" description="Acidic residues" evidence="11">
    <location>
        <begin position="128"/>
        <end position="158"/>
    </location>
</feature>
<comment type="subcellular location">
    <subcellularLocation>
        <location evidence="1">Nucleus</location>
        <location evidence="1">Nucleolus</location>
    </subcellularLocation>
</comment>
<evidence type="ECO:0000256" key="4">
    <source>
        <dbReference type="ARBA" id="ARBA00022603"/>
    </source>
</evidence>
<dbReference type="PROSITE" id="PS51686">
    <property type="entry name" value="SAM_MT_RSMB_NOP"/>
    <property type="match status" value="1"/>
</dbReference>
<dbReference type="InterPro" id="IPR011023">
    <property type="entry name" value="Nop2p"/>
</dbReference>
<evidence type="ECO:0000256" key="7">
    <source>
        <dbReference type="ARBA" id="ARBA00022884"/>
    </source>
</evidence>
<evidence type="ECO:0000256" key="9">
    <source>
        <dbReference type="ARBA" id="ARBA00082314"/>
    </source>
</evidence>
<dbReference type="PROSITE" id="PS01153">
    <property type="entry name" value="NOL1_NOP2_SUN"/>
    <property type="match status" value="1"/>
</dbReference>
<reference evidence="13" key="1">
    <citation type="journal article" date="2020" name="Fungal Divers.">
        <title>Resolving the Mortierellaceae phylogeny through synthesis of multi-gene phylogenetics and phylogenomics.</title>
        <authorList>
            <person name="Vandepol N."/>
            <person name="Liber J."/>
            <person name="Desiro A."/>
            <person name="Na H."/>
            <person name="Kennedy M."/>
            <person name="Barry K."/>
            <person name="Grigoriev I.V."/>
            <person name="Miller A.N."/>
            <person name="O'Donnell K."/>
            <person name="Stajich J.E."/>
            <person name="Bonito G."/>
        </authorList>
    </citation>
    <scope>NUCLEOTIDE SEQUENCE</scope>
    <source>
        <strain evidence="13">KOD948</strain>
    </source>
</reference>
<evidence type="ECO:0000256" key="5">
    <source>
        <dbReference type="ARBA" id="ARBA00022679"/>
    </source>
</evidence>
<keyword evidence="6 10" id="KW-0949">S-adenosyl-L-methionine</keyword>
<feature type="binding site" evidence="10">
    <location>
        <begin position="362"/>
        <end position="368"/>
    </location>
    <ligand>
        <name>S-adenosyl-L-methionine</name>
        <dbReference type="ChEBI" id="CHEBI:59789"/>
    </ligand>
</feature>
<feature type="compositionally biased region" description="Basic residues" evidence="11">
    <location>
        <begin position="1"/>
        <end position="11"/>
    </location>
</feature>
<comment type="caution">
    <text evidence="13">The sequence shown here is derived from an EMBL/GenBank/DDBJ whole genome shotgun (WGS) entry which is preliminary data.</text>
</comment>
<feature type="binding site" evidence="10">
    <location>
        <position position="413"/>
    </location>
    <ligand>
        <name>S-adenosyl-L-methionine</name>
        <dbReference type="ChEBI" id="CHEBI:59789"/>
    </ligand>
</feature>
<evidence type="ECO:0000313" key="13">
    <source>
        <dbReference type="EMBL" id="KAG0253468.1"/>
    </source>
</evidence>
<dbReference type="InterPro" id="IPR001678">
    <property type="entry name" value="MeTrfase_RsmB-F_NOP2_dom"/>
</dbReference>
<dbReference type="PRINTS" id="PR02008">
    <property type="entry name" value="RCMTFAMILY"/>
</dbReference>
<feature type="binding site" evidence="10">
    <location>
        <position position="386"/>
    </location>
    <ligand>
        <name>S-adenosyl-L-methionine</name>
        <dbReference type="ChEBI" id="CHEBI:59789"/>
    </ligand>
</feature>
<feature type="compositionally biased region" description="Acidic residues" evidence="11">
    <location>
        <begin position="77"/>
        <end position="116"/>
    </location>
</feature>
<keyword evidence="7 10" id="KW-0694">RNA-binding</keyword>
<evidence type="ECO:0000259" key="12">
    <source>
        <dbReference type="PROSITE" id="PS51686"/>
    </source>
</evidence>
<accession>A0A9P6PTT4</accession>
<evidence type="ECO:0000256" key="8">
    <source>
        <dbReference type="ARBA" id="ARBA00023242"/>
    </source>
</evidence>
<gene>
    <name evidence="13" type="primary">NOP2</name>
    <name evidence="13" type="ORF">BG011_006346</name>
</gene>
<evidence type="ECO:0000256" key="2">
    <source>
        <dbReference type="ARBA" id="ARBA00007494"/>
    </source>
</evidence>
<dbReference type="GO" id="GO:0009383">
    <property type="term" value="F:rRNA (cytosine-C5-)-methyltransferase activity"/>
    <property type="evidence" value="ECO:0007669"/>
    <property type="project" value="TreeGrafter"/>
</dbReference>
<dbReference type="AlphaFoldDB" id="A0A9P6PTT4"/>
<dbReference type="PANTHER" id="PTHR22807">
    <property type="entry name" value="NOP2 YEAST -RELATED NOL1/NOP2/FMU SUN DOMAIN-CONTAINING"/>
    <property type="match status" value="1"/>
</dbReference>
<dbReference type="EMBL" id="JAAAJA010000457">
    <property type="protein sequence ID" value="KAG0253468.1"/>
    <property type="molecule type" value="Genomic_DNA"/>
</dbReference>
<dbReference type="Gene3D" id="3.40.50.150">
    <property type="entry name" value="Vaccinia Virus protein VP39"/>
    <property type="match status" value="1"/>
</dbReference>
<dbReference type="InterPro" id="IPR029063">
    <property type="entry name" value="SAM-dependent_MTases_sf"/>
</dbReference>
<keyword evidence="8" id="KW-0539">Nucleus</keyword>
<dbReference type="GO" id="GO:0003723">
    <property type="term" value="F:RNA binding"/>
    <property type="evidence" value="ECO:0007669"/>
    <property type="project" value="UniProtKB-UniRule"/>
</dbReference>
<dbReference type="NCBIfam" id="TIGR00446">
    <property type="entry name" value="nop2p"/>
    <property type="match status" value="1"/>
</dbReference>
<evidence type="ECO:0000256" key="3">
    <source>
        <dbReference type="ARBA" id="ARBA00022517"/>
    </source>
</evidence>